<feature type="domain" description="Resolvase/invertase-type recombinase catalytic" evidence="6">
    <location>
        <begin position="1"/>
        <end position="134"/>
    </location>
</feature>
<dbReference type="InterPro" id="IPR036162">
    <property type="entry name" value="Resolvase-like_N_sf"/>
</dbReference>
<evidence type="ECO:0000256" key="1">
    <source>
        <dbReference type="ARBA" id="ARBA00009913"/>
    </source>
</evidence>
<dbReference type="RefSeq" id="WP_036092901.1">
    <property type="nucleotide sequence ID" value="NZ_BJEY01000021.1"/>
</dbReference>
<proteinExistence type="inferred from homology"/>
<dbReference type="InterPro" id="IPR009057">
    <property type="entry name" value="Homeodomain-like_sf"/>
</dbReference>
<feature type="active site" description="O-(5'-phospho-DNA)-serine intermediate" evidence="5">
    <location>
        <position position="9"/>
    </location>
</feature>
<dbReference type="InterPro" id="IPR006119">
    <property type="entry name" value="Resolv_N"/>
</dbReference>
<evidence type="ECO:0000256" key="2">
    <source>
        <dbReference type="ARBA" id="ARBA00022908"/>
    </source>
</evidence>
<dbReference type="PANTHER" id="PTHR30461">
    <property type="entry name" value="DNA-INVERTASE FROM LAMBDOID PROPHAGE"/>
    <property type="match status" value="1"/>
</dbReference>
<comment type="caution">
    <text evidence="7">The sequence shown here is derived from an EMBL/GenBank/DDBJ whole genome shotgun (WGS) entry which is preliminary data.</text>
</comment>
<gene>
    <name evidence="7" type="ORF">BMT55_01925</name>
</gene>
<dbReference type="EMBL" id="MPDH01000002">
    <property type="protein sequence ID" value="PNP94269.1"/>
    <property type="molecule type" value="Genomic_DNA"/>
</dbReference>
<dbReference type="InterPro" id="IPR050639">
    <property type="entry name" value="SSR_resolvase"/>
</dbReference>
<dbReference type="SMART" id="SM00857">
    <property type="entry name" value="Resolvase"/>
    <property type="match status" value="1"/>
</dbReference>
<dbReference type="SUPFAM" id="SSF46689">
    <property type="entry name" value="Homeodomain-like"/>
    <property type="match status" value="1"/>
</dbReference>
<evidence type="ECO:0000256" key="3">
    <source>
        <dbReference type="ARBA" id="ARBA00023125"/>
    </source>
</evidence>
<keyword evidence="2" id="KW-0229">DNA integration</keyword>
<protein>
    <submittedName>
        <fullName evidence="7">Resolvase</fullName>
    </submittedName>
</protein>
<accession>A0ABX4XR70</accession>
<dbReference type="SUPFAM" id="SSF53041">
    <property type="entry name" value="Resolvase-like"/>
    <property type="match status" value="1"/>
</dbReference>
<dbReference type="PANTHER" id="PTHR30461:SF26">
    <property type="entry name" value="RESOLVASE HOMOLOG YNEB"/>
    <property type="match status" value="1"/>
</dbReference>
<evidence type="ECO:0000256" key="5">
    <source>
        <dbReference type="PROSITE-ProRule" id="PRU10137"/>
    </source>
</evidence>
<name>A0ABX4XR70_9LIST</name>
<keyword evidence="4" id="KW-0233">DNA recombination</keyword>
<organism evidence="7 8">
    <name type="scientific">Listeria newyorkensis</name>
    <dbReference type="NCBI Taxonomy" id="1497681"/>
    <lineage>
        <taxon>Bacteria</taxon>
        <taxon>Bacillati</taxon>
        <taxon>Bacillota</taxon>
        <taxon>Bacilli</taxon>
        <taxon>Bacillales</taxon>
        <taxon>Listeriaceae</taxon>
        <taxon>Listeria</taxon>
    </lineage>
</organism>
<evidence type="ECO:0000259" key="6">
    <source>
        <dbReference type="PROSITE" id="PS51736"/>
    </source>
</evidence>
<dbReference type="Proteomes" id="UP000236500">
    <property type="component" value="Unassembled WGS sequence"/>
</dbReference>
<dbReference type="Gene3D" id="1.10.10.60">
    <property type="entry name" value="Homeodomain-like"/>
    <property type="match status" value="1"/>
</dbReference>
<reference evidence="7 8" key="1">
    <citation type="submission" date="2016-11" db="EMBL/GenBank/DDBJ databases">
        <title>Whole Genome Sequence of Listeria newyorkensis.</title>
        <authorList>
            <person name="Frink S."/>
            <person name="Morales C."/>
            <person name="Kiang D."/>
        </authorList>
    </citation>
    <scope>NUCLEOTIDE SEQUENCE [LARGE SCALE GENOMIC DNA]</scope>
    <source>
        <strain evidence="7 8">F1604011-044</strain>
    </source>
</reference>
<dbReference type="PROSITE" id="PS00397">
    <property type="entry name" value="RECOMBINASES_1"/>
    <property type="match status" value="1"/>
</dbReference>
<keyword evidence="3" id="KW-0238">DNA-binding</keyword>
<dbReference type="Pfam" id="PF00239">
    <property type="entry name" value="Resolvase"/>
    <property type="match status" value="1"/>
</dbReference>
<evidence type="ECO:0000256" key="4">
    <source>
        <dbReference type="ARBA" id="ARBA00023172"/>
    </source>
</evidence>
<dbReference type="PROSITE" id="PS51736">
    <property type="entry name" value="RECOMBINASES_3"/>
    <property type="match status" value="1"/>
</dbReference>
<dbReference type="InterPro" id="IPR006118">
    <property type="entry name" value="Recombinase_CS"/>
</dbReference>
<keyword evidence="8" id="KW-1185">Reference proteome</keyword>
<evidence type="ECO:0000313" key="7">
    <source>
        <dbReference type="EMBL" id="PNP94269.1"/>
    </source>
</evidence>
<sequence length="184" mass="20874">MIYGYARVSTIGQDYETQVELLTAAGCEEIFHEKVTGSKMARKQLDLLFSKLNEGDTFVVTRLDRFARSTVEGLTTTKNLFEQGIKVHILNLGLIENTPTGRLILANFFAFAEFERDMILERTAEGKKRAKLNPDFREGRPKKFTKAQIDFALGLLKEMSYTEVAKNTGISKSTLIRANRKRSK</sequence>
<evidence type="ECO:0000313" key="8">
    <source>
        <dbReference type="Proteomes" id="UP000236500"/>
    </source>
</evidence>
<comment type="similarity">
    <text evidence="1">Belongs to the site-specific recombinase resolvase family.</text>
</comment>
<dbReference type="Gene3D" id="3.40.50.1390">
    <property type="entry name" value="Resolvase, N-terminal catalytic domain"/>
    <property type="match status" value="1"/>
</dbReference>
<dbReference type="CDD" id="cd03768">
    <property type="entry name" value="SR_ResInv"/>
    <property type="match status" value="1"/>
</dbReference>